<feature type="compositionally biased region" description="Basic residues" evidence="1">
    <location>
        <begin position="63"/>
        <end position="79"/>
    </location>
</feature>
<sequence length="314" mass="34815">MILGSNHHAFVHSYPSRARGSPVQTTRSHDTMHALLCCCHGRAASRQARIGRALYINRVATPSRHRRRQTARASKRGRHGGATEPGGPRAARRGGPDKAAPERHGVPVPVPEPAGEQQRALRHAEQGAERGAGGAVRRLLRLLLLHRQLRGRGRARVLRRGDAAGPAHLHARPGRRRPGPVGVPPPRRRLRARRALAARLRHPRAPRRRHRRLPLPGAGARRAHHDGRAPARRRRRRGLRLHGVPQQPARRRVPAHARHRGLPAQILASRFVVVAEYCTARVSLIVCLSDSFICLVVWGCRLCTSSLLVHSGFH</sequence>
<accession>A0A804R9S5</accession>
<proteinExistence type="predicted"/>
<dbReference type="Gramene" id="Zm00001eb394170_T001">
    <property type="protein sequence ID" value="Zm00001eb394170_P001"/>
    <property type="gene ID" value="Zm00001eb394170"/>
</dbReference>
<evidence type="ECO:0000313" key="2">
    <source>
        <dbReference type="EnsemblPlants" id="Zm00001eb394170_P001"/>
    </source>
</evidence>
<feature type="region of interest" description="Disordered" evidence="1">
    <location>
        <begin position="164"/>
        <end position="187"/>
    </location>
</feature>
<feature type="compositionally biased region" description="Basic residues" evidence="1">
    <location>
        <begin position="221"/>
        <end position="240"/>
    </location>
</feature>
<dbReference type="AlphaFoldDB" id="A0A804R9S5"/>
<reference evidence="3" key="1">
    <citation type="journal article" date="2009" name="Science">
        <title>The B73 maize genome: complexity, diversity, and dynamics.</title>
        <authorList>
            <person name="Schnable P.S."/>
            <person name="Ware D."/>
            <person name="Fulton R.S."/>
            <person name="Stein J.C."/>
            <person name="Wei F."/>
            <person name="Pasternak S."/>
            <person name="Liang C."/>
            <person name="Zhang J."/>
            <person name="Fulton L."/>
            <person name="Graves T.A."/>
            <person name="Minx P."/>
            <person name="Reily A.D."/>
            <person name="Courtney L."/>
            <person name="Kruchowski S.S."/>
            <person name="Tomlinson C."/>
            <person name="Strong C."/>
            <person name="Delehaunty K."/>
            <person name="Fronick C."/>
            <person name="Courtney B."/>
            <person name="Rock S.M."/>
            <person name="Belter E."/>
            <person name="Du F."/>
            <person name="Kim K."/>
            <person name="Abbott R.M."/>
            <person name="Cotton M."/>
            <person name="Levy A."/>
            <person name="Marchetto P."/>
            <person name="Ochoa K."/>
            <person name="Jackson S.M."/>
            <person name="Gillam B."/>
            <person name="Chen W."/>
            <person name="Yan L."/>
            <person name="Higginbotham J."/>
            <person name="Cardenas M."/>
            <person name="Waligorski J."/>
            <person name="Applebaum E."/>
            <person name="Phelps L."/>
            <person name="Falcone J."/>
            <person name="Kanchi K."/>
            <person name="Thane T."/>
            <person name="Scimone A."/>
            <person name="Thane N."/>
            <person name="Henke J."/>
            <person name="Wang T."/>
            <person name="Ruppert J."/>
            <person name="Shah N."/>
            <person name="Rotter K."/>
            <person name="Hodges J."/>
            <person name="Ingenthron E."/>
            <person name="Cordes M."/>
            <person name="Kohlberg S."/>
            <person name="Sgro J."/>
            <person name="Delgado B."/>
            <person name="Mead K."/>
            <person name="Chinwalla A."/>
            <person name="Leonard S."/>
            <person name="Crouse K."/>
            <person name="Collura K."/>
            <person name="Kudrna D."/>
            <person name="Currie J."/>
            <person name="He R."/>
            <person name="Angelova A."/>
            <person name="Rajasekar S."/>
            <person name="Mueller T."/>
            <person name="Lomeli R."/>
            <person name="Scara G."/>
            <person name="Ko A."/>
            <person name="Delaney K."/>
            <person name="Wissotski M."/>
            <person name="Lopez G."/>
            <person name="Campos D."/>
            <person name="Braidotti M."/>
            <person name="Ashley E."/>
            <person name="Golser W."/>
            <person name="Kim H."/>
            <person name="Lee S."/>
            <person name="Lin J."/>
            <person name="Dujmic Z."/>
            <person name="Kim W."/>
            <person name="Talag J."/>
            <person name="Zuccolo A."/>
            <person name="Fan C."/>
            <person name="Sebastian A."/>
            <person name="Kramer M."/>
            <person name="Spiegel L."/>
            <person name="Nascimento L."/>
            <person name="Zutavern T."/>
            <person name="Miller B."/>
            <person name="Ambroise C."/>
            <person name="Muller S."/>
            <person name="Spooner W."/>
            <person name="Narechania A."/>
            <person name="Ren L."/>
            <person name="Wei S."/>
            <person name="Kumari S."/>
            <person name="Faga B."/>
            <person name="Levy M.J."/>
            <person name="McMahan L."/>
            <person name="Van Buren P."/>
            <person name="Vaughn M.W."/>
            <person name="Ying K."/>
            <person name="Yeh C.-T."/>
            <person name="Emrich S.J."/>
            <person name="Jia Y."/>
            <person name="Kalyanaraman A."/>
            <person name="Hsia A.-P."/>
            <person name="Barbazuk W.B."/>
            <person name="Baucom R.S."/>
            <person name="Brutnell T.P."/>
            <person name="Carpita N.C."/>
            <person name="Chaparro C."/>
            <person name="Chia J.-M."/>
            <person name="Deragon J.-M."/>
            <person name="Estill J.C."/>
            <person name="Fu Y."/>
            <person name="Jeddeloh J.A."/>
            <person name="Han Y."/>
            <person name="Lee H."/>
            <person name="Li P."/>
            <person name="Lisch D.R."/>
            <person name="Liu S."/>
            <person name="Liu Z."/>
            <person name="Nagel D.H."/>
            <person name="McCann M.C."/>
            <person name="SanMiguel P."/>
            <person name="Myers A.M."/>
            <person name="Nettleton D."/>
            <person name="Nguyen J."/>
            <person name="Penning B.W."/>
            <person name="Ponnala L."/>
            <person name="Schneider K.L."/>
            <person name="Schwartz D.C."/>
            <person name="Sharma A."/>
            <person name="Soderlund C."/>
            <person name="Springer N.M."/>
            <person name="Sun Q."/>
            <person name="Wang H."/>
            <person name="Waterman M."/>
            <person name="Westerman R."/>
            <person name="Wolfgruber T.K."/>
            <person name="Yang L."/>
            <person name="Yu Y."/>
            <person name="Zhang L."/>
            <person name="Zhou S."/>
            <person name="Zhu Q."/>
            <person name="Bennetzen J.L."/>
            <person name="Dawe R.K."/>
            <person name="Jiang J."/>
            <person name="Jiang N."/>
            <person name="Presting G.G."/>
            <person name="Wessler S.R."/>
            <person name="Aluru S."/>
            <person name="Martienssen R.A."/>
            <person name="Clifton S.W."/>
            <person name="McCombie W.R."/>
            <person name="Wing R.A."/>
            <person name="Wilson R.K."/>
        </authorList>
    </citation>
    <scope>NUCLEOTIDE SEQUENCE [LARGE SCALE GENOMIC DNA]</scope>
    <source>
        <strain evidence="3">cv. B73</strain>
    </source>
</reference>
<feature type="region of interest" description="Disordered" evidence="1">
    <location>
        <begin position="59"/>
        <end position="133"/>
    </location>
</feature>
<dbReference type="EnsemblPlants" id="Zm00001eb394170_T001">
    <property type="protein sequence ID" value="Zm00001eb394170_P001"/>
    <property type="gene ID" value="Zm00001eb394170"/>
</dbReference>
<feature type="compositionally biased region" description="Basic and acidic residues" evidence="1">
    <location>
        <begin position="94"/>
        <end position="105"/>
    </location>
</feature>
<feature type="region of interest" description="Disordered" evidence="1">
    <location>
        <begin position="201"/>
        <end position="257"/>
    </location>
</feature>
<reference evidence="2" key="2">
    <citation type="submission" date="2019-07" db="EMBL/GenBank/DDBJ databases">
        <authorList>
            <person name="Seetharam A."/>
            <person name="Woodhouse M."/>
            <person name="Cannon E."/>
        </authorList>
    </citation>
    <scope>NUCLEOTIDE SEQUENCE [LARGE SCALE GENOMIC DNA]</scope>
    <source>
        <strain evidence="2">cv. B73</strain>
    </source>
</reference>
<feature type="compositionally biased region" description="Basic residues" evidence="1">
    <location>
        <begin position="169"/>
        <end position="178"/>
    </location>
</feature>
<protein>
    <submittedName>
        <fullName evidence="2">Uncharacterized protein</fullName>
    </submittedName>
</protein>
<evidence type="ECO:0000313" key="3">
    <source>
        <dbReference type="Proteomes" id="UP000007305"/>
    </source>
</evidence>
<name>A0A804R9S5_MAIZE</name>
<reference evidence="2" key="3">
    <citation type="submission" date="2021-05" db="UniProtKB">
        <authorList>
            <consortium name="EnsemblPlants"/>
        </authorList>
    </citation>
    <scope>IDENTIFICATION</scope>
    <source>
        <strain evidence="2">cv. B73</strain>
    </source>
</reference>
<keyword evidence="3" id="KW-1185">Reference proteome</keyword>
<feature type="compositionally biased region" description="Basic residues" evidence="1">
    <location>
        <begin position="201"/>
        <end position="213"/>
    </location>
</feature>
<dbReference type="InParanoid" id="A0A804R9S5"/>
<evidence type="ECO:0000256" key="1">
    <source>
        <dbReference type="SAM" id="MobiDB-lite"/>
    </source>
</evidence>
<dbReference type="Proteomes" id="UP000007305">
    <property type="component" value="Chromosome 9"/>
</dbReference>
<organism evidence="2 3">
    <name type="scientific">Zea mays</name>
    <name type="common">Maize</name>
    <dbReference type="NCBI Taxonomy" id="4577"/>
    <lineage>
        <taxon>Eukaryota</taxon>
        <taxon>Viridiplantae</taxon>
        <taxon>Streptophyta</taxon>
        <taxon>Embryophyta</taxon>
        <taxon>Tracheophyta</taxon>
        <taxon>Spermatophyta</taxon>
        <taxon>Magnoliopsida</taxon>
        <taxon>Liliopsida</taxon>
        <taxon>Poales</taxon>
        <taxon>Poaceae</taxon>
        <taxon>PACMAD clade</taxon>
        <taxon>Panicoideae</taxon>
        <taxon>Andropogonodae</taxon>
        <taxon>Andropogoneae</taxon>
        <taxon>Tripsacinae</taxon>
        <taxon>Zea</taxon>
    </lineage>
</organism>